<evidence type="ECO:0008006" key="3">
    <source>
        <dbReference type="Google" id="ProtNLM"/>
    </source>
</evidence>
<evidence type="ECO:0000313" key="1">
    <source>
        <dbReference type="EMBL" id="KMZ92283.1"/>
    </source>
</evidence>
<accession>A0A0J9VXA0</accession>
<reference evidence="1 2" key="1">
    <citation type="submission" date="2011-08" db="EMBL/GenBank/DDBJ databases">
        <title>The Genome Sequence of Plasmodium vivax Mauritania I.</title>
        <authorList>
            <consortium name="The Broad Institute Genome Sequencing Platform"/>
            <consortium name="The Broad Institute Genome Sequencing Center for Infectious Disease"/>
            <person name="Neafsey D."/>
            <person name="Carlton J."/>
            <person name="Barnwell J."/>
            <person name="Collins W."/>
            <person name="Escalante A."/>
            <person name="Mullikin J."/>
            <person name="Saul A."/>
            <person name="Guigo R."/>
            <person name="Camara F."/>
            <person name="Young S.K."/>
            <person name="Zeng Q."/>
            <person name="Gargeya S."/>
            <person name="Fitzgerald M."/>
            <person name="Haas B."/>
            <person name="Abouelleil A."/>
            <person name="Alvarado L."/>
            <person name="Arachchi H.M."/>
            <person name="Berlin A."/>
            <person name="Brown A."/>
            <person name="Chapman S.B."/>
            <person name="Chen Z."/>
            <person name="Dunbar C."/>
            <person name="Freedman E."/>
            <person name="Gearin G."/>
            <person name="Gellesch M."/>
            <person name="Goldberg J."/>
            <person name="Griggs A."/>
            <person name="Gujja S."/>
            <person name="Heiman D."/>
            <person name="Howarth C."/>
            <person name="Larson L."/>
            <person name="Lui A."/>
            <person name="MacDonald P.J.P."/>
            <person name="Montmayeur A."/>
            <person name="Murphy C."/>
            <person name="Neiman D."/>
            <person name="Pearson M."/>
            <person name="Priest M."/>
            <person name="Roberts A."/>
            <person name="Saif S."/>
            <person name="Shea T."/>
            <person name="Shenoy N."/>
            <person name="Sisk P."/>
            <person name="Stolte C."/>
            <person name="Sykes S."/>
            <person name="Wortman J."/>
            <person name="Nusbaum C."/>
            <person name="Birren B."/>
        </authorList>
    </citation>
    <scope>NUCLEOTIDE SEQUENCE [LARGE SCALE GENOMIC DNA]</scope>
    <source>
        <strain evidence="1 2">Mauritania I</strain>
    </source>
</reference>
<evidence type="ECO:0000313" key="2">
    <source>
        <dbReference type="Proteomes" id="UP000053776"/>
    </source>
</evidence>
<gene>
    <name evidence="1" type="ORF">PVMG_03638</name>
</gene>
<dbReference type="AlphaFoldDB" id="A0A0J9VXA0"/>
<sequence length="299" mass="34506">MADSRLFEGLRDYLNIDSVGLTSDSFYRTLNKDEKELNEYYSKCESLLSGKKHFRYKRLCSILLSFLKTSRPLSDKIDFAYDDCILFNYWMYNEIAQRYNYKNPSKVIHAFGDLQGIWNSLISDNLNPDYYNKCKPDFGIATKDDWIERKQLYDYCVNYKSLIATSKTHKDSCKTIYMYIKSNAKLYDHFKERCVPGGKCPNFYSECKNYDPDKVLHLLHCYQDMKEEEASHPAPAAAALSQRAHQGFSRDGKLLSDDLEITCDNSHQVANTGNVLLGVVVTSMTSGVLYKVRSNLVIT</sequence>
<organism evidence="1 2">
    <name type="scientific">Plasmodium vivax Mauritania I</name>
    <dbReference type="NCBI Taxonomy" id="1035515"/>
    <lineage>
        <taxon>Eukaryota</taxon>
        <taxon>Sar</taxon>
        <taxon>Alveolata</taxon>
        <taxon>Apicomplexa</taxon>
        <taxon>Aconoidasida</taxon>
        <taxon>Haemosporida</taxon>
        <taxon>Plasmodiidae</taxon>
        <taxon>Plasmodium</taxon>
        <taxon>Plasmodium (Plasmodium)</taxon>
    </lineage>
</organism>
<proteinExistence type="predicted"/>
<dbReference type="Pfam" id="PF05795">
    <property type="entry name" value="Plasmodium_Vir"/>
    <property type="match status" value="1"/>
</dbReference>
<dbReference type="InterPro" id="IPR008780">
    <property type="entry name" value="Plasmodium_Vir"/>
</dbReference>
<dbReference type="Proteomes" id="UP000053776">
    <property type="component" value="Unassembled WGS sequence"/>
</dbReference>
<protein>
    <recommendedName>
        <fullName evidence="3">Variable surface protein Vir4</fullName>
    </recommendedName>
</protein>
<dbReference type="EMBL" id="KQ235069">
    <property type="protein sequence ID" value="KMZ92283.1"/>
    <property type="molecule type" value="Genomic_DNA"/>
</dbReference>
<name>A0A0J9VXA0_PLAVI</name>